<dbReference type="PANTHER" id="PTHR13633">
    <property type="entry name" value="MITOCHONDRIAL TRANSCRIPTION RESCUE FACTOR 1"/>
    <property type="match status" value="1"/>
</dbReference>
<keyword evidence="1" id="KW-0694">RNA-binding</keyword>
<dbReference type="InterPro" id="IPR036986">
    <property type="entry name" value="S4_RNA-bd_sf"/>
</dbReference>
<dbReference type="InterPro" id="IPR012677">
    <property type="entry name" value="Nucleotide-bd_a/b_plait_sf"/>
</dbReference>
<dbReference type="SUPFAM" id="SSF55174">
    <property type="entry name" value="Alpha-L RNA-binding motif"/>
    <property type="match status" value="1"/>
</dbReference>
<dbReference type="SMART" id="SM00363">
    <property type="entry name" value="S4"/>
    <property type="match status" value="1"/>
</dbReference>
<keyword evidence="4" id="KW-1185">Reference proteome</keyword>
<dbReference type="InterPro" id="IPR002942">
    <property type="entry name" value="S4_RNA-bd"/>
</dbReference>
<dbReference type="Pfam" id="PF17774">
    <property type="entry name" value="YlmH_RBD"/>
    <property type="match status" value="1"/>
</dbReference>
<dbReference type="InterPro" id="IPR048443">
    <property type="entry name" value="RqcP2_N"/>
</dbReference>
<feature type="domain" description="RNA-binding S4" evidence="2">
    <location>
        <begin position="182"/>
        <end position="244"/>
    </location>
</feature>
<evidence type="ECO:0000256" key="1">
    <source>
        <dbReference type="PROSITE-ProRule" id="PRU00182"/>
    </source>
</evidence>
<dbReference type="InterPro" id="IPR040591">
    <property type="entry name" value="RqcP2_RBD"/>
</dbReference>
<name>A0ABY9K195_9BACI</name>
<dbReference type="Gene3D" id="3.30.70.330">
    <property type="match status" value="1"/>
</dbReference>
<evidence type="ECO:0000313" key="3">
    <source>
        <dbReference type="EMBL" id="WLR43610.1"/>
    </source>
</evidence>
<sequence>MKSIYQHFRYSERPFIDRALGWKKLAEERHQIKLTDFLNPREQKIVQALIGKNDDCEVRFYGGYNEAERKRAIIFPSYLEPSKDDFSIALFEVDYPNKFVELEHRHLLGALLSLGLKREKFGDILKTESKLQFITGLELDAYLPMNLNEVGKYKVKLKKVFTDELNIPKTEWDEKGVTVSSLRLDVVLSSIYNLSRQKAQAYIKAGKVKVNWTETEEVNIEVEENDMLSIRGLGRSKITELNGKTKNGKVKMVVGLLK</sequence>
<dbReference type="EMBL" id="CP129013">
    <property type="protein sequence ID" value="WLR43610.1"/>
    <property type="molecule type" value="Genomic_DNA"/>
</dbReference>
<organism evidence="3 4">
    <name type="scientific">Bacillus carboniphilus</name>
    <dbReference type="NCBI Taxonomy" id="86663"/>
    <lineage>
        <taxon>Bacteria</taxon>
        <taxon>Bacillati</taxon>
        <taxon>Bacillota</taxon>
        <taxon>Bacilli</taxon>
        <taxon>Bacillales</taxon>
        <taxon>Bacillaceae</taxon>
        <taxon>Bacillus</taxon>
    </lineage>
</organism>
<evidence type="ECO:0000313" key="4">
    <source>
        <dbReference type="Proteomes" id="UP001197974"/>
    </source>
</evidence>
<dbReference type="Gene3D" id="3.10.290.10">
    <property type="entry name" value="RNA-binding S4 domain"/>
    <property type="match status" value="1"/>
</dbReference>
<accession>A0ABY9K195</accession>
<dbReference type="Pfam" id="PF21278">
    <property type="entry name" value="YlmH_1st"/>
    <property type="match status" value="1"/>
</dbReference>
<dbReference type="RefSeq" id="WP_226538412.1">
    <property type="nucleotide sequence ID" value="NZ_CP129013.1"/>
</dbReference>
<dbReference type="Proteomes" id="UP001197974">
    <property type="component" value="Chromosome"/>
</dbReference>
<dbReference type="Gene3D" id="3.30.1370.160">
    <property type="match status" value="1"/>
</dbReference>
<dbReference type="CDD" id="cd00165">
    <property type="entry name" value="S4"/>
    <property type="match status" value="1"/>
</dbReference>
<dbReference type="PANTHER" id="PTHR13633:SF3">
    <property type="entry name" value="MITOCHONDRIAL TRANSCRIPTION RESCUE FACTOR 1"/>
    <property type="match status" value="1"/>
</dbReference>
<gene>
    <name evidence="3" type="ORF">LC087_05505</name>
</gene>
<dbReference type="Pfam" id="PF01479">
    <property type="entry name" value="S4"/>
    <property type="match status" value="1"/>
</dbReference>
<dbReference type="PROSITE" id="PS50889">
    <property type="entry name" value="S4"/>
    <property type="match status" value="1"/>
</dbReference>
<proteinExistence type="predicted"/>
<protein>
    <submittedName>
        <fullName evidence="3">YlmH/Sll1252 family protein</fullName>
    </submittedName>
</protein>
<evidence type="ECO:0000259" key="2">
    <source>
        <dbReference type="SMART" id="SM00363"/>
    </source>
</evidence>
<reference evidence="3 4" key="1">
    <citation type="submission" date="2023-06" db="EMBL/GenBank/DDBJ databases">
        <title>Five Gram-positive bacteria isolated from mangrove sediments in Shenzhen, Guangdong, China.</title>
        <authorList>
            <person name="Yu S."/>
            <person name="Zheng W."/>
            <person name="Huang Y."/>
        </authorList>
    </citation>
    <scope>NUCLEOTIDE SEQUENCE [LARGE SCALE GENOMIC DNA]</scope>
    <source>
        <strain evidence="3 4">SaN35-3</strain>
    </source>
</reference>